<dbReference type="EMBL" id="ML701024">
    <property type="protein sequence ID" value="TXG74613.1"/>
    <property type="molecule type" value="Genomic_DNA"/>
</dbReference>
<accession>A0A5C7IZE2</accession>
<feature type="signal peptide" evidence="5">
    <location>
        <begin position="1"/>
        <end position="26"/>
    </location>
</feature>
<evidence type="ECO:0000313" key="7">
    <source>
        <dbReference type="Proteomes" id="UP000323506"/>
    </source>
</evidence>
<dbReference type="GO" id="GO:0003723">
    <property type="term" value="F:RNA binding"/>
    <property type="evidence" value="ECO:0007669"/>
    <property type="project" value="InterPro"/>
</dbReference>
<comment type="similarity">
    <text evidence="2 4">Belongs to the RNase T2 family.</text>
</comment>
<dbReference type="GO" id="GO:0033897">
    <property type="term" value="F:ribonuclease T2 activity"/>
    <property type="evidence" value="ECO:0007669"/>
    <property type="project" value="InterPro"/>
</dbReference>
<evidence type="ECO:0000256" key="4">
    <source>
        <dbReference type="RuleBase" id="RU004328"/>
    </source>
</evidence>
<dbReference type="Gene3D" id="3.90.730.10">
    <property type="entry name" value="Ribonuclease T2-like"/>
    <property type="match status" value="1"/>
</dbReference>
<comment type="similarity">
    <text evidence="1">Belongs to the GILT family.</text>
</comment>
<evidence type="ECO:0000256" key="3">
    <source>
        <dbReference type="ARBA" id="ARBA00023180"/>
    </source>
</evidence>
<dbReference type="InterPro" id="IPR001568">
    <property type="entry name" value="RNase_T2-like"/>
</dbReference>
<dbReference type="InterPro" id="IPR036430">
    <property type="entry name" value="RNase_T2-like_sf"/>
</dbReference>
<dbReference type="PANTHER" id="PTHR13234:SF64">
    <property type="entry name" value="SAPOSIN A-TYPE DOMAIN-CONTAINING PROTEIN"/>
    <property type="match status" value="1"/>
</dbReference>
<gene>
    <name evidence="6" type="ORF">ES288_1Z027200v1</name>
</gene>
<dbReference type="InterPro" id="IPR004911">
    <property type="entry name" value="Interferon-induced_GILT"/>
</dbReference>
<keyword evidence="5" id="KW-0732">Signal</keyword>
<feature type="chain" id="PRO_5022806446" evidence="5">
    <location>
        <begin position="27"/>
        <end position="476"/>
    </location>
</feature>
<evidence type="ECO:0000313" key="6">
    <source>
        <dbReference type="EMBL" id="TXG74613.1"/>
    </source>
</evidence>
<dbReference type="SUPFAM" id="SSF55895">
    <property type="entry name" value="Ribonuclease Rh-like"/>
    <property type="match status" value="1"/>
</dbReference>
<organism evidence="6 7">
    <name type="scientific">Gossypium darwinii</name>
    <name type="common">Darwin's cotton</name>
    <name type="synonym">Gossypium barbadense var. darwinii</name>
    <dbReference type="NCBI Taxonomy" id="34276"/>
    <lineage>
        <taxon>Eukaryota</taxon>
        <taxon>Viridiplantae</taxon>
        <taxon>Streptophyta</taxon>
        <taxon>Embryophyta</taxon>
        <taxon>Tracheophyta</taxon>
        <taxon>Spermatophyta</taxon>
        <taxon>Magnoliopsida</taxon>
        <taxon>eudicotyledons</taxon>
        <taxon>Gunneridae</taxon>
        <taxon>Pentapetalae</taxon>
        <taxon>rosids</taxon>
        <taxon>malvids</taxon>
        <taxon>Malvales</taxon>
        <taxon>Malvaceae</taxon>
        <taxon>Malvoideae</taxon>
        <taxon>Gossypium</taxon>
    </lineage>
</organism>
<name>A0A5C7IZE2_GOSDA</name>
<protein>
    <submittedName>
        <fullName evidence="6">Uncharacterized protein</fullName>
    </submittedName>
</protein>
<dbReference type="Pfam" id="PF00445">
    <property type="entry name" value="Ribonuclease_T2"/>
    <property type="match status" value="1"/>
</dbReference>
<dbReference type="Pfam" id="PF03227">
    <property type="entry name" value="GILT"/>
    <property type="match status" value="2"/>
</dbReference>
<evidence type="ECO:0000256" key="2">
    <source>
        <dbReference type="ARBA" id="ARBA00007469"/>
    </source>
</evidence>
<dbReference type="PANTHER" id="PTHR13234">
    <property type="entry name" value="GAMMA-INTERFERON INDUCIBLE LYSOSOMAL THIOL REDUCTASE GILT"/>
    <property type="match status" value="1"/>
</dbReference>
<proteinExistence type="inferred from homology"/>
<sequence>MAYLRPLIFYILAALAIFMLISPSHSSLDNVNDNVTVSLYYETSLCPRCASFISNDLVKVFHTDLHTITNLRLVPWSNAEIHCQVSNSILHFNIFSLLTNEVQFLSSTVTNYSLCNNVQRGEEECHLNTIHSCVIHFWPDVKEHLEFIGCTEQQSLKGWPVEALWKNCSEKLRLNEEIINECYTTGFGYKLLLQYANETAHLKPAQEYVPWVVVNNQPLRQDFENFVKYVCQAYKGDHKPAACKAQSSNLSPTIYALPQPPVIPVVDFYKLALQWPPSVCRSTLNCKLPIPTDFKIHGIWAQDAHDMPVPPYDGRKPCTHPAPILSWLPLEQLLMSDVALWNQLPTRWPNLASTGSDNWFWTMEWVKHGTCSDFAQHPLSYFQSAIQLRTNLNPAMGLTRGSTYTVRQVADIVFRLIGASPQISCSKHRRTRVLLLGEMFICYGRPGPSHTFGTPQNCSNLFYGLCSSGSDTIEFP</sequence>
<dbReference type="Proteomes" id="UP000323506">
    <property type="component" value="Unassembled WGS sequence"/>
</dbReference>
<keyword evidence="3" id="KW-0325">Glycoprotein</keyword>
<keyword evidence="7" id="KW-1185">Reference proteome</keyword>
<reference evidence="6 7" key="1">
    <citation type="submission" date="2019-06" db="EMBL/GenBank/DDBJ databases">
        <title>WGS assembly of Gossypium darwinii.</title>
        <authorList>
            <person name="Chen Z.J."/>
            <person name="Sreedasyam A."/>
            <person name="Ando A."/>
            <person name="Song Q."/>
            <person name="De L."/>
            <person name="Hulse-Kemp A."/>
            <person name="Ding M."/>
            <person name="Ye W."/>
            <person name="Kirkbride R."/>
            <person name="Jenkins J."/>
            <person name="Plott C."/>
            <person name="Lovell J."/>
            <person name="Lin Y.-M."/>
            <person name="Vaughn R."/>
            <person name="Liu B."/>
            <person name="Li W."/>
            <person name="Simpson S."/>
            <person name="Scheffler B."/>
            <person name="Saski C."/>
            <person name="Grover C."/>
            <person name="Hu G."/>
            <person name="Conover J."/>
            <person name="Carlson J."/>
            <person name="Shu S."/>
            <person name="Boston L."/>
            <person name="Williams M."/>
            <person name="Peterson D."/>
            <person name="Mcgee K."/>
            <person name="Jones D."/>
            <person name="Wendel J."/>
            <person name="Stelly D."/>
            <person name="Grimwood J."/>
            <person name="Schmutz J."/>
        </authorList>
    </citation>
    <scope>NUCLEOTIDE SEQUENCE [LARGE SCALE GENOMIC DNA]</scope>
    <source>
        <strain evidence="6">1808015.09</strain>
    </source>
</reference>
<evidence type="ECO:0000256" key="1">
    <source>
        <dbReference type="ARBA" id="ARBA00005679"/>
    </source>
</evidence>
<dbReference type="AlphaFoldDB" id="A0A5C7IZE2"/>
<dbReference type="GO" id="GO:0016671">
    <property type="term" value="F:oxidoreductase activity, acting on a sulfur group of donors, disulfide as acceptor"/>
    <property type="evidence" value="ECO:0007669"/>
    <property type="project" value="InterPro"/>
</dbReference>
<evidence type="ECO:0000256" key="5">
    <source>
        <dbReference type="SAM" id="SignalP"/>
    </source>
</evidence>